<dbReference type="Proteomes" id="UP001214250">
    <property type="component" value="Chromosome 2"/>
</dbReference>
<accession>A0ABY7W0T6</accession>
<protein>
    <recommendedName>
        <fullName evidence="3">Nucleotidyltransferase</fullName>
    </recommendedName>
</protein>
<evidence type="ECO:0000313" key="2">
    <source>
        <dbReference type="Proteomes" id="UP001214250"/>
    </source>
</evidence>
<name>A0ABY7W0T6_9BACT</name>
<dbReference type="SUPFAM" id="SSF81301">
    <property type="entry name" value="Nucleotidyltransferase"/>
    <property type="match status" value="1"/>
</dbReference>
<dbReference type="Gene3D" id="3.30.460.40">
    <property type="match status" value="1"/>
</dbReference>
<keyword evidence="2" id="KW-1185">Reference proteome</keyword>
<dbReference type="InterPro" id="IPR043519">
    <property type="entry name" value="NT_sf"/>
</dbReference>
<evidence type="ECO:0008006" key="3">
    <source>
        <dbReference type="Google" id="ProtNLM"/>
    </source>
</evidence>
<organism evidence="1 2">
    <name type="scientific">Lentisphaera profundi</name>
    <dbReference type="NCBI Taxonomy" id="1658616"/>
    <lineage>
        <taxon>Bacteria</taxon>
        <taxon>Pseudomonadati</taxon>
        <taxon>Lentisphaerota</taxon>
        <taxon>Lentisphaeria</taxon>
        <taxon>Lentisphaerales</taxon>
        <taxon>Lentisphaeraceae</taxon>
        <taxon>Lentisphaera</taxon>
    </lineage>
</organism>
<sequence>MFPSSLSEDMLDFLRLLQKNEVEFLICGGHAVCFYGFPRMTMDFDILVKPNETNAERLMQSLLEFGFGGVKELKKELFCQRGTVFTLGAQPNQIDLLTSVSSQSEEEIFSHQVLGQMEGLSLNFISYDDLIRAKKEAGRLKDQLDVEELEKLQS</sequence>
<proteinExistence type="predicted"/>
<dbReference type="RefSeq" id="WP_274154024.1">
    <property type="nucleotide sequence ID" value="NZ_CP117812.1"/>
</dbReference>
<reference evidence="1 2" key="1">
    <citation type="submission" date="2023-02" db="EMBL/GenBank/DDBJ databases">
        <title>Genome sequence of Lentisphaera profundi SAORIC-696.</title>
        <authorList>
            <person name="Kim e."/>
            <person name="Cho J.-C."/>
            <person name="Choi A."/>
            <person name="Kang I."/>
        </authorList>
    </citation>
    <scope>NUCLEOTIDE SEQUENCE [LARGE SCALE GENOMIC DNA]</scope>
    <source>
        <strain evidence="1 2">SAORIC-696</strain>
    </source>
</reference>
<gene>
    <name evidence="1" type="ORF">PQO03_15115</name>
</gene>
<dbReference type="EMBL" id="CP117812">
    <property type="protein sequence ID" value="WDE99164.1"/>
    <property type="molecule type" value="Genomic_DNA"/>
</dbReference>
<evidence type="ECO:0000313" key="1">
    <source>
        <dbReference type="EMBL" id="WDE99164.1"/>
    </source>
</evidence>